<comment type="caution">
    <text evidence="1">The sequence shown here is derived from an EMBL/GenBank/DDBJ whole genome shotgun (WGS) entry which is preliminary data.</text>
</comment>
<dbReference type="AlphaFoldDB" id="A0A1V5ME09"/>
<protein>
    <submittedName>
        <fullName evidence="1">Neutral/alkaline non-lysosomal ceramidase</fullName>
    </submittedName>
</protein>
<name>A0A1V5ME09_UNCT6</name>
<evidence type="ECO:0000313" key="1">
    <source>
        <dbReference type="EMBL" id="OPZ91061.1"/>
    </source>
</evidence>
<reference evidence="1 2" key="1">
    <citation type="submission" date="2017-02" db="EMBL/GenBank/DDBJ databases">
        <title>Delving into the versatile metabolic prowess of the omnipresent phylum Bacteroidetes.</title>
        <authorList>
            <person name="Nobu M.K."/>
            <person name="Mei R."/>
            <person name="Narihiro T."/>
            <person name="Kuroda K."/>
            <person name="Liu W.-T."/>
        </authorList>
    </citation>
    <scope>NUCLEOTIDE SEQUENCE [LARGE SCALE GENOMIC DNA]</scope>
    <source>
        <strain evidence="1">ADurb.Bin417</strain>
    </source>
</reference>
<gene>
    <name evidence="1" type="ORF">BWY73_01184</name>
</gene>
<dbReference type="Proteomes" id="UP000485484">
    <property type="component" value="Unassembled WGS sequence"/>
</dbReference>
<proteinExistence type="predicted"/>
<accession>A0A1V5ME09</accession>
<organism evidence="1 2">
    <name type="scientific">candidate division TA06 bacterium ADurb.Bin417</name>
    <dbReference type="NCBI Taxonomy" id="1852828"/>
    <lineage>
        <taxon>Bacteria</taxon>
        <taxon>Bacteria division TA06</taxon>
    </lineage>
</organism>
<sequence length="484" mass="52745">MKKETIRIGWAEADITPGKKIDLCGQYYARLSKGIHSRLGLTVLALESASGEQAVLVSLDNVGISSGFMDLVRARVKTALPEIRPEKILVNATHIHNAPSLKPVVGWYEMDPSAITPEEYRKFLLPRLVGAIGRAWSDRAPGAVAAARGYAAIGHCRRALFRGEIAEMYGETGRKDFLGMEGNEDSTLELLFTYDGKKRPTGVILNAACPSQVMEATYSISSDFMGEARRLLKKQFGPGFATLCQVSAAGDQSPRDLVRNRNADFWKEKGVAVLGKRLCDEVVRVGSGVGKGEISEKVEFCHRVASLELPIRFPAPAELAAARKELKRLTAIKGEKAAFKDFYAEVKRNEKRAGRPGPYDSKLHHFVLLKNAQAVIARAAARGESSHLPMELHAIRIGNAAFCTNVFELFLDYGLRIKARSRAARTFVVQLCGGMEGYLPTGRAERHGGYGALINNSIVGSKGGDVLVEKTLEQVNALFSAGSK</sequence>
<evidence type="ECO:0000313" key="2">
    <source>
        <dbReference type="Proteomes" id="UP000485484"/>
    </source>
</evidence>
<dbReference type="EMBL" id="MWAK01000206">
    <property type="protein sequence ID" value="OPZ91061.1"/>
    <property type="molecule type" value="Genomic_DNA"/>
</dbReference>